<gene>
    <name evidence="3" type="primary">pstS2</name>
    <name evidence="3" type="ORF">AArcS_2675</name>
</gene>
<evidence type="ECO:0000313" key="3">
    <source>
        <dbReference type="EMBL" id="QSG03871.1"/>
    </source>
</evidence>
<dbReference type="PROSITE" id="PS51257">
    <property type="entry name" value="PROKAR_LIPOPROTEIN"/>
    <property type="match status" value="1"/>
</dbReference>
<accession>A0A897MU97</accession>
<dbReference type="InterPro" id="IPR024370">
    <property type="entry name" value="PBP_domain"/>
</dbReference>
<dbReference type="SUPFAM" id="SSF53850">
    <property type="entry name" value="Periplasmic binding protein-like II"/>
    <property type="match status" value="1"/>
</dbReference>
<keyword evidence="4" id="KW-1185">Reference proteome</keyword>
<dbReference type="KEGG" id="hara:AArcS_2675"/>
<dbReference type="GeneID" id="70686057"/>
<dbReference type="AlphaFoldDB" id="A0A897MU97"/>
<dbReference type="Pfam" id="PF12849">
    <property type="entry name" value="PBP_like_2"/>
    <property type="match status" value="1"/>
</dbReference>
<sequence>MMASHRESGERTRGSSRRGFLFAAGSVGLAGLSGCITRGEESDLTGEIIVDGSNTVLPHTAAVAEEFQWRNNRVRIPVRGSGTGAGFQQFIAGETALQNASRRITDEERADAEANGIEFLELEAVLDGIAIMAHPDGPVDRLTVDQLHRLWRQDSDVERWSDLDSEWPDREISLYGRDSASGTYDYFTEAINDEPGNIRRDYNETADTNVIVRGVSGNRDALGFGGAGYFYENEDDLKLIEVDDDNGGVIPTDETVARAFEDDPDGPAYTPLSRSMYIYVNVNDLERDVVREFARFFFRREDPDSPAWTQRVAPRVKFYPIPDSLVERESDRLEAKIEEVR</sequence>
<name>A0A897MU97_9EURY</name>
<evidence type="ECO:0000259" key="2">
    <source>
        <dbReference type="Pfam" id="PF12849"/>
    </source>
</evidence>
<evidence type="ECO:0000313" key="4">
    <source>
        <dbReference type="Proteomes" id="UP000663586"/>
    </source>
</evidence>
<organism evidence="3 4">
    <name type="scientific">Natranaeroarchaeum sulfidigenes</name>
    <dbReference type="NCBI Taxonomy" id="2784880"/>
    <lineage>
        <taxon>Archaea</taxon>
        <taxon>Methanobacteriati</taxon>
        <taxon>Methanobacteriota</taxon>
        <taxon>Stenosarchaea group</taxon>
        <taxon>Halobacteria</taxon>
        <taxon>Halobacteriales</taxon>
        <taxon>Natronoarchaeaceae</taxon>
        <taxon>Natranaeroarchaeum</taxon>
    </lineage>
</organism>
<proteinExistence type="predicted"/>
<dbReference type="Proteomes" id="UP000663586">
    <property type="component" value="Chromosome"/>
</dbReference>
<dbReference type="Gene3D" id="3.40.190.10">
    <property type="entry name" value="Periplasmic binding protein-like II"/>
    <property type="match status" value="2"/>
</dbReference>
<evidence type="ECO:0000256" key="1">
    <source>
        <dbReference type="ARBA" id="ARBA00022729"/>
    </source>
</evidence>
<reference evidence="3" key="1">
    <citation type="submission" date="2020-11" db="EMBL/GenBank/DDBJ databases">
        <title>Carbohydrate-dependent, anaerobic sulfur respiration: A novel catabolism in halophilic archaea.</title>
        <authorList>
            <person name="Sorokin D.Y."/>
            <person name="Messina E."/>
            <person name="Smedile F."/>
            <person name="La Cono V."/>
            <person name="Hallsworth J.E."/>
            <person name="Yakimov M.M."/>
        </authorList>
    </citation>
    <scope>NUCLEOTIDE SEQUENCE</scope>
    <source>
        <strain evidence="3">AArc-S</strain>
    </source>
</reference>
<protein>
    <submittedName>
        <fullName evidence="3">ABC-type phosphate transport system, periplasmiccomponent</fullName>
    </submittedName>
</protein>
<feature type="domain" description="PBP" evidence="2">
    <location>
        <begin position="45"/>
        <end position="301"/>
    </location>
</feature>
<dbReference type="PANTHER" id="PTHR30570:SF1">
    <property type="entry name" value="PHOSPHATE-BINDING PROTEIN PSTS"/>
    <property type="match status" value="1"/>
</dbReference>
<dbReference type="PANTHER" id="PTHR30570">
    <property type="entry name" value="PERIPLASMIC PHOSPHATE BINDING COMPONENT OF PHOSPHATE ABC TRANSPORTER"/>
    <property type="match status" value="1"/>
</dbReference>
<dbReference type="RefSeq" id="WP_238477911.1">
    <property type="nucleotide sequence ID" value="NZ_CP064786.1"/>
</dbReference>
<dbReference type="InterPro" id="IPR050811">
    <property type="entry name" value="Phosphate_ABC_transporter"/>
</dbReference>
<dbReference type="CDD" id="cd13654">
    <property type="entry name" value="PBP2_phosphate_like_2"/>
    <property type="match status" value="1"/>
</dbReference>
<keyword evidence="1" id="KW-0732">Signal</keyword>
<dbReference type="EMBL" id="CP064786">
    <property type="protein sequence ID" value="QSG03871.1"/>
    <property type="molecule type" value="Genomic_DNA"/>
</dbReference>